<dbReference type="AlphaFoldDB" id="A0A1H3Z897"/>
<proteinExistence type="predicted"/>
<evidence type="ECO:0000313" key="4">
    <source>
        <dbReference type="Proteomes" id="UP000183469"/>
    </source>
</evidence>
<protein>
    <recommendedName>
        <fullName evidence="5">Outer surface protein</fullName>
    </recommendedName>
</protein>
<dbReference type="SUPFAM" id="SSF51445">
    <property type="entry name" value="(Trans)glycosidases"/>
    <property type="match status" value="1"/>
</dbReference>
<dbReference type="InterPro" id="IPR013785">
    <property type="entry name" value="Aldolase_TIM"/>
</dbReference>
<sequence>MENGISLYPGLDNTLTENLQLLEQAARCGIRRVFTSLHIPETDVAVLKKELATLLEAARKYGMEIISDVSPRTLSMLDMPKFDMSTFQQLGITTLRLDYGYEAAQIAEFSHNELGIRLQLNASTITEKILSELQAAGVDFSHLDALHNFYPRRGTGLSEAALCRKNALLKQYGIKVGAFVPSQGKQRGPLFEGLPTLEAHRLWHTDRAARHLAALGVDSVFLSDSLPLPEELATVGKLRGNEVVVEAQLLTGDKIQQELLNHTFTAREDEARDAIRAQESRGLLQGTVEPERNKERRRGAITIDNKDYLRYMGELEIIKKSQPADKRVNVVGRVSECELFMLKYITPGRKFSFQFE</sequence>
<evidence type="ECO:0000259" key="2">
    <source>
        <dbReference type="Pfam" id="PF19200"/>
    </source>
</evidence>
<evidence type="ECO:0000259" key="1">
    <source>
        <dbReference type="Pfam" id="PF05913"/>
    </source>
</evidence>
<dbReference type="InterPro" id="IPR043797">
    <property type="entry name" value="MupG_N"/>
</dbReference>
<reference evidence="3 4" key="1">
    <citation type="submission" date="2016-10" db="EMBL/GenBank/DDBJ databases">
        <authorList>
            <person name="de Groot N.N."/>
        </authorList>
    </citation>
    <scope>NUCLEOTIDE SEQUENCE [LARGE SCALE GENOMIC DNA]</scope>
    <source>
        <strain evidence="3 4">DSM 2872</strain>
    </source>
</reference>
<dbReference type="InterPro" id="IPR008589">
    <property type="entry name" value="MupG"/>
</dbReference>
<dbReference type="Gene3D" id="3.20.20.70">
    <property type="entry name" value="Aldolase class I"/>
    <property type="match status" value="1"/>
</dbReference>
<dbReference type="InterPro" id="IPR017853">
    <property type="entry name" value="GH"/>
</dbReference>
<accession>A0A1H3Z897</accession>
<dbReference type="InterPro" id="IPR043894">
    <property type="entry name" value="MupG_C"/>
</dbReference>
<dbReference type="OrthoDB" id="5809921at2"/>
<dbReference type="RefSeq" id="WP_074672840.1">
    <property type="nucleotide sequence ID" value="NZ_FNQG01000010.1"/>
</dbReference>
<feature type="domain" description="6-phospho-N-acetylmuramidase C-terminal" evidence="1">
    <location>
        <begin position="254"/>
        <end position="354"/>
    </location>
</feature>
<dbReference type="Pfam" id="PF19200">
    <property type="entry name" value="MupG_N"/>
    <property type="match status" value="1"/>
</dbReference>
<name>A0A1H3Z897_SELRU</name>
<dbReference type="Proteomes" id="UP000183469">
    <property type="component" value="Unassembled WGS sequence"/>
</dbReference>
<dbReference type="InterPro" id="IPR029000">
    <property type="entry name" value="Cyclophilin-like_dom_sf"/>
</dbReference>
<dbReference type="EMBL" id="FNQG01000010">
    <property type="protein sequence ID" value="SEA19532.1"/>
    <property type="molecule type" value="Genomic_DNA"/>
</dbReference>
<evidence type="ECO:0000313" key="3">
    <source>
        <dbReference type="EMBL" id="SEA19532.1"/>
    </source>
</evidence>
<feature type="domain" description="6-phospho-N-acetylmuramidase N-terminal" evidence="2">
    <location>
        <begin position="4"/>
        <end position="235"/>
    </location>
</feature>
<dbReference type="PANTHER" id="PTHR38435">
    <property type="match status" value="1"/>
</dbReference>
<dbReference type="Gene3D" id="2.40.100.10">
    <property type="entry name" value="Cyclophilin-like"/>
    <property type="match status" value="1"/>
</dbReference>
<dbReference type="SUPFAM" id="SSF50891">
    <property type="entry name" value="Cyclophilin-like"/>
    <property type="match status" value="1"/>
</dbReference>
<evidence type="ECO:0008006" key="5">
    <source>
        <dbReference type="Google" id="ProtNLM"/>
    </source>
</evidence>
<organism evidence="3 4">
    <name type="scientific">Selenomonas ruminantium</name>
    <dbReference type="NCBI Taxonomy" id="971"/>
    <lineage>
        <taxon>Bacteria</taxon>
        <taxon>Bacillati</taxon>
        <taxon>Bacillota</taxon>
        <taxon>Negativicutes</taxon>
        <taxon>Selenomonadales</taxon>
        <taxon>Selenomonadaceae</taxon>
        <taxon>Selenomonas</taxon>
    </lineage>
</organism>
<dbReference type="Pfam" id="PF05913">
    <property type="entry name" value="MupG_C"/>
    <property type="match status" value="1"/>
</dbReference>
<dbReference type="PANTHER" id="PTHR38435:SF2">
    <property type="entry name" value="DUF871 DOMAIN-CONTAINING PROTEIN"/>
    <property type="match status" value="1"/>
</dbReference>
<gene>
    <name evidence="3" type="ORF">SAMN05660648_02316</name>
</gene>